<dbReference type="InterPro" id="IPR002645">
    <property type="entry name" value="STAS_dom"/>
</dbReference>
<dbReference type="SUPFAM" id="SSF52091">
    <property type="entry name" value="SpoIIaa-like"/>
    <property type="match status" value="1"/>
</dbReference>
<proteinExistence type="predicted"/>
<dbReference type="PANTHER" id="PTHR33745">
    <property type="entry name" value="RSBT ANTAGONIST PROTEIN RSBS-RELATED"/>
    <property type="match status" value="1"/>
</dbReference>
<name>A0A231V202_9HYPH</name>
<dbReference type="EMBL" id="NBYO01000001">
    <property type="protein sequence ID" value="OXT01606.1"/>
    <property type="molecule type" value="Genomic_DNA"/>
</dbReference>
<dbReference type="PANTHER" id="PTHR33745:SF3">
    <property type="entry name" value="RSBT CO-ANTAGONIST PROTEIN RSBRC"/>
    <property type="match status" value="1"/>
</dbReference>
<dbReference type="InterPro" id="IPR036513">
    <property type="entry name" value="STAS_dom_sf"/>
</dbReference>
<dbReference type="PROSITE" id="PS50801">
    <property type="entry name" value="STAS"/>
    <property type="match status" value="1"/>
</dbReference>
<accession>A0A231V202</accession>
<dbReference type="Proteomes" id="UP000215405">
    <property type="component" value="Unassembled WGS sequence"/>
</dbReference>
<organism evidence="3 4">
    <name type="scientific">Notoacmeibacter marinus</name>
    <dbReference type="NCBI Taxonomy" id="1876515"/>
    <lineage>
        <taxon>Bacteria</taxon>
        <taxon>Pseudomonadati</taxon>
        <taxon>Pseudomonadota</taxon>
        <taxon>Alphaproteobacteria</taxon>
        <taxon>Hyphomicrobiales</taxon>
        <taxon>Notoacmeibacteraceae</taxon>
        <taxon>Notoacmeibacter</taxon>
    </lineage>
</organism>
<evidence type="ECO:0000313" key="4">
    <source>
        <dbReference type="Proteomes" id="UP000215405"/>
    </source>
</evidence>
<evidence type="ECO:0000313" key="3">
    <source>
        <dbReference type="EMBL" id="OXT01606.1"/>
    </source>
</evidence>
<protein>
    <recommendedName>
        <fullName evidence="2">STAS domain-containing protein</fullName>
    </recommendedName>
</protein>
<evidence type="ECO:0000259" key="2">
    <source>
        <dbReference type="PROSITE" id="PS50801"/>
    </source>
</evidence>
<comment type="caution">
    <text evidence="3">The sequence shown here is derived from an EMBL/GenBank/DDBJ whole genome shotgun (WGS) entry which is preliminary data.</text>
</comment>
<reference evidence="4" key="1">
    <citation type="journal article" date="2017" name="Int. J. Syst. Evol. Microbiol.">
        <title>Notoacmeibacter marinus gen. nov., sp. nov., isolated from the gut of a limpet and proposal of Notoacmeibacteraceae fam. nov. in the order Rhizobiales of the class Alphaproteobacteria.</title>
        <authorList>
            <person name="Huang Z."/>
            <person name="Guo F."/>
            <person name="Lai Q."/>
        </authorList>
    </citation>
    <scope>NUCLEOTIDE SEQUENCE [LARGE SCALE GENOMIC DNA]</scope>
    <source>
        <strain evidence="4">XMTR2A4</strain>
    </source>
</reference>
<feature type="domain" description="STAS" evidence="2">
    <location>
        <begin position="172"/>
        <end position="287"/>
    </location>
</feature>
<dbReference type="InterPro" id="IPR025751">
    <property type="entry name" value="RsbRD_N_dom"/>
</dbReference>
<keyword evidence="1" id="KW-0597">Phosphoprotein</keyword>
<evidence type="ECO:0000256" key="1">
    <source>
        <dbReference type="ARBA" id="ARBA00022553"/>
    </source>
</evidence>
<dbReference type="Pfam" id="PF14361">
    <property type="entry name" value="RsbRD_N"/>
    <property type="match status" value="1"/>
</dbReference>
<gene>
    <name evidence="3" type="ORF">B7H23_01115</name>
</gene>
<dbReference type="CDD" id="cd07041">
    <property type="entry name" value="STAS_RsbR_RsbS_like"/>
    <property type="match status" value="1"/>
</dbReference>
<keyword evidence="4" id="KW-1185">Reference proteome</keyword>
<dbReference type="OrthoDB" id="7352262at2"/>
<sequence>MDKKRKHDMPNEVTISSIIINDYERVLTEWLKVQSAEGVKRTDLVSGKESEQQSRDLLSAMAKAMPKEATDDNLDLAEPGWEPVRDALETIAENRTQRGVSTTEMGWFIGALKQPLFKILQGEIGEKPRILMREIWNVTRLIDQISLHAIETLVSKREAIIERQRAEMTEVAAPVVKIWDSIVTVPLIGTLDSFRAQTVMENLLDAIVQWEAEVAIIDITGVSTVDTMVAQHLLKTAAAVRLMGAECVICGISPKIAQTVVNLGVELPNIVTRVDLESGLAYAFERVGVIAGRG</sequence>
<dbReference type="Pfam" id="PF01740">
    <property type="entry name" value="STAS"/>
    <property type="match status" value="1"/>
</dbReference>
<dbReference type="AlphaFoldDB" id="A0A231V202"/>
<dbReference type="InterPro" id="IPR051932">
    <property type="entry name" value="Bact_StressResp_Reg"/>
</dbReference>
<dbReference type="Gene3D" id="3.30.750.24">
    <property type="entry name" value="STAS domain"/>
    <property type="match status" value="1"/>
</dbReference>